<dbReference type="Pfam" id="PF03556">
    <property type="entry name" value="Cullin_binding"/>
    <property type="match status" value="1"/>
</dbReference>
<comment type="function">
    <text evidence="1">Neddylation of cullins play an essential role in the regulation of SCF-type complexes activity.</text>
</comment>
<dbReference type="GO" id="GO:0032182">
    <property type="term" value="F:ubiquitin-like protein binding"/>
    <property type="evidence" value="ECO:0007669"/>
    <property type="project" value="TreeGrafter"/>
</dbReference>
<dbReference type="PANTHER" id="PTHR12281:SF12">
    <property type="entry name" value="DEFECTIVE IN CULLIN NEDDYLATION PROTEIN"/>
    <property type="match status" value="1"/>
</dbReference>
<dbReference type="GO" id="GO:0031624">
    <property type="term" value="F:ubiquitin conjugating enzyme binding"/>
    <property type="evidence" value="ECO:0007669"/>
    <property type="project" value="TreeGrafter"/>
</dbReference>
<evidence type="ECO:0000256" key="2">
    <source>
        <dbReference type="SAM" id="MobiDB-lite"/>
    </source>
</evidence>
<dbReference type="FunFam" id="1.10.238.200:FF:000003">
    <property type="entry name" value="DCN1-like protein 3"/>
    <property type="match status" value="1"/>
</dbReference>
<dbReference type="EMBL" id="LK023327">
    <property type="protein sequence ID" value="CDS08830.1"/>
    <property type="molecule type" value="Genomic_DNA"/>
</dbReference>
<sequence>MPPKRKSTSSTSQAKRQKGATKKANAKAKAQQDEEALFAKACEGWFNKYKDEDEDIISPEGCQAFFNDLGVSLESIHPIIIGWKLNASRMGYFTRQEWMQGMSSLKVNSPELLKALLPQLETAIKDPQLFKKMYLFTFGFAKTTGQKSMEVDIAIALWQLLLEPLSFPHIQSFIRFLQEEKPVKVINKDQWNSLLDFCRSVPEDLSNYDSTSSWPVLLDEYVEWRARA</sequence>
<accession>A0A077WN76</accession>
<dbReference type="AlphaFoldDB" id="A0A077WN76"/>
<protein>
    <recommendedName>
        <fullName evidence="1">Defective in cullin neddylation protein</fullName>
    </recommendedName>
</protein>
<dbReference type="OrthoDB" id="27198at2759"/>
<dbReference type="InterPro" id="IPR005176">
    <property type="entry name" value="PONY_dom"/>
</dbReference>
<evidence type="ECO:0000313" key="4">
    <source>
        <dbReference type="EMBL" id="CDS08830.1"/>
    </source>
</evidence>
<dbReference type="PANTHER" id="PTHR12281">
    <property type="entry name" value="RP42 RELATED"/>
    <property type="match status" value="1"/>
</dbReference>
<dbReference type="Gene3D" id="1.10.238.10">
    <property type="entry name" value="EF-hand"/>
    <property type="match status" value="1"/>
</dbReference>
<dbReference type="GO" id="GO:0097602">
    <property type="term" value="F:cullin family protein binding"/>
    <property type="evidence" value="ECO:0007669"/>
    <property type="project" value="TreeGrafter"/>
</dbReference>
<name>A0A077WN76_9FUNG</name>
<dbReference type="InterPro" id="IPR014764">
    <property type="entry name" value="DCN-prot"/>
</dbReference>
<feature type="domain" description="DCUN1" evidence="3">
    <location>
        <begin position="37"/>
        <end position="226"/>
    </location>
</feature>
<evidence type="ECO:0000256" key="1">
    <source>
        <dbReference type="RuleBase" id="RU410713"/>
    </source>
</evidence>
<dbReference type="InterPro" id="IPR042460">
    <property type="entry name" value="DCN1-like_PONY"/>
</dbReference>
<feature type="region of interest" description="Disordered" evidence="2">
    <location>
        <begin position="1"/>
        <end position="32"/>
    </location>
</feature>
<dbReference type="GO" id="GO:0045116">
    <property type="term" value="P:protein neddylation"/>
    <property type="evidence" value="ECO:0007669"/>
    <property type="project" value="TreeGrafter"/>
</dbReference>
<dbReference type="PROSITE" id="PS51229">
    <property type="entry name" value="DCUN1"/>
    <property type="match status" value="1"/>
</dbReference>
<dbReference type="Gene3D" id="1.10.238.200">
    <property type="entry name" value="Cullin, PONY binding domain"/>
    <property type="match status" value="1"/>
</dbReference>
<organism evidence="4">
    <name type="scientific">Lichtheimia ramosa</name>
    <dbReference type="NCBI Taxonomy" id="688394"/>
    <lineage>
        <taxon>Eukaryota</taxon>
        <taxon>Fungi</taxon>
        <taxon>Fungi incertae sedis</taxon>
        <taxon>Mucoromycota</taxon>
        <taxon>Mucoromycotina</taxon>
        <taxon>Mucoromycetes</taxon>
        <taxon>Mucorales</taxon>
        <taxon>Lichtheimiaceae</taxon>
        <taxon>Lichtheimia</taxon>
    </lineage>
</organism>
<feature type="compositionally biased region" description="Basic residues" evidence="2">
    <location>
        <begin position="15"/>
        <end position="26"/>
    </location>
</feature>
<dbReference type="GO" id="GO:0000151">
    <property type="term" value="C:ubiquitin ligase complex"/>
    <property type="evidence" value="ECO:0007669"/>
    <property type="project" value="TreeGrafter"/>
</dbReference>
<reference evidence="4" key="1">
    <citation type="journal article" date="2014" name="Genome Announc.">
        <title>De novo whole-genome sequence and genome annotation of Lichtheimia ramosa.</title>
        <authorList>
            <person name="Linde J."/>
            <person name="Schwartze V."/>
            <person name="Binder U."/>
            <person name="Lass-Florl C."/>
            <person name="Voigt K."/>
            <person name="Horn F."/>
        </authorList>
    </citation>
    <scope>NUCLEOTIDE SEQUENCE</scope>
    <source>
        <strain evidence="4">JMRC FSU:6197</strain>
    </source>
</reference>
<evidence type="ECO:0000259" key="3">
    <source>
        <dbReference type="PROSITE" id="PS51229"/>
    </source>
</evidence>
<dbReference type="GO" id="GO:0005886">
    <property type="term" value="C:plasma membrane"/>
    <property type="evidence" value="ECO:0007669"/>
    <property type="project" value="UniProtKB-ARBA"/>
</dbReference>
<gene>
    <name evidence="4" type="ORF">LRAMOSA10191</name>
</gene>
<proteinExistence type="predicted"/>